<protein>
    <submittedName>
        <fullName evidence="2">FAD/NAD(P)-binding protein</fullName>
    </submittedName>
</protein>
<keyword evidence="3" id="KW-1185">Reference proteome</keyword>
<dbReference type="PANTHER" id="PTHR40254:SF1">
    <property type="entry name" value="BLR0577 PROTEIN"/>
    <property type="match status" value="1"/>
</dbReference>
<evidence type="ECO:0000259" key="1">
    <source>
        <dbReference type="Pfam" id="PF13454"/>
    </source>
</evidence>
<comment type="caution">
    <text evidence="2">The sequence shown here is derived from an EMBL/GenBank/DDBJ whole genome shotgun (WGS) entry which is preliminary data.</text>
</comment>
<sequence length="628" mass="67856">MTTLQKGSRVARHPHRIAIVGSGPRGMGVLERIAARVAGAAPGEYEIFLVDAVQVGCGRVWRTDQPDWFLMNTVCGEVTMFSGPPDDGPARPGAGPSLAQWWESVDPSCPGPDGYAPRALHGRYMNFTLETVEAALPPGTVHRVVAVAEDLEPVGEGYLLHLSDGRRLPVDRVVLTTGHPTPTLTGLQRELAEFAADRPNLRYIRGDSAADMPLDAIPRDAVVGILGIGLSFYDIMFALTVGRGGKFIENMDGGISYEPSGEEPLMVAGSRSGTPLPARGRNQKAATFSFRPKLFTPPTIRAHAQDGPLDFTRDVLPWLIAEIHLTYFSAILCRSGTGREEAFTADVVASAATGAPDVTAIAARHGLEAPEDAPDLWRLSRPFTGLTFSGPAEFERTLIEAMRLDLEHAERGNVDDPLKTSLDVLRDTRWVIRELVDFGGLNPGSHRTDFLADFAPRSSFLAAGPPRIRVRYALALIESGLLRVVGPDSRFAGDPATGRFVLSSPVVADSEVAADVVIDARIPDPHVRRDPSPLTRNLLRRGIWTEFVNGAGEDAFHTGGVRVTHSPFHPVTSEGRPETGIHVLGLPTEHTRWFTLVGSGRPGPWNEFIRDADAIAARVLSPAEGESR</sequence>
<dbReference type="SUPFAM" id="SSF51905">
    <property type="entry name" value="FAD/NAD(P)-binding domain"/>
    <property type="match status" value="1"/>
</dbReference>
<feature type="domain" description="FAD-dependent urate hydroxylase HpyO/Asp monooxygenase CreE-like FAD/NAD(P)-binding" evidence="1">
    <location>
        <begin position="18"/>
        <end position="179"/>
    </location>
</feature>
<gene>
    <name evidence="2" type="ORF">ACFQ08_09570</name>
</gene>
<dbReference type="InterPro" id="IPR038732">
    <property type="entry name" value="HpyO/CreE_NAD-binding"/>
</dbReference>
<name>A0ABW3DPT9_9ACTN</name>
<dbReference type="InterPro" id="IPR036188">
    <property type="entry name" value="FAD/NAD-bd_sf"/>
</dbReference>
<dbReference type="EMBL" id="JBHTHX010000229">
    <property type="protein sequence ID" value="MFD0884795.1"/>
    <property type="molecule type" value="Genomic_DNA"/>
</dbReference>
<dbReference type="Proteomes" id="UP001597024">
    <property type="component" value="Unassembled WGS sequence"/>
</dbReference>
<proteinExistence type="predicted"/>
<dbReference type="PANTHER" id="PTHR40254">
    <property type="entry name" value="BLR0577 PROTEIN"/>
    <property type="match status" value="1"/>
</dbReference>
<accession>A0ABW3DPT9</accession>
<organism evidence="2 3">
    <name type="scientific">Streptosporangium algeriense</name>
    <dbReference type="NCBI Taxonomy" id="1682748"/>
    <lineage>
        <taxon>Bacteria</taxon>
        <taxon>Bacillati</taxon>
        <taxon>Actinomycetota</taxon>
        <taxon>Actinomycetes</taxon>
        <taxon>Streptosporangiales</taxon>
        <taxon>Streptosporangiaceae</taxon>
        <taxon>Streptosporangium</taxon>
    </lineage>
</organism>
<evidence type="ECO:0000313" key="3">
    <source>
        <dbReference type="Proteomes" id="UP001597024"/>
    </source>
</evidence>
<dbReference type="Pfam" id="PF13454">
    <property type="entry name" value="NAD_binding_9"/>
    <property type="match status" value="1"/>
</dbReference>
<reference evidence="3" key="1">
    <citation type="journal article" date="2019" name="Int. J. Syst. Evol. Microbiol.">
        <title>The Global Catalogue of Microorganisms (GCM) 10K type strain sequencing project: providing services to taxonomists for standard genome sequencing and annotation.</title>
        <authorList>
            <consortium name="The Broad Institute Genomics Platform"/>
            <consortium name="The Broad Institute Genome Sequencing Center for Infectious Disease"/>
            <person name="Wu L."/>
            <person name="Ma J."/>
        </authorList>
    </citation>
    <scope>NUCLEOTIDE SEQUENCE [LARGE SCALE GENOMIC DNA]</scope>
    <source>
        <strain evidence="3">CCUG 62974</strain>
    </source>
</reference>
<evidence type="ECO:0000313" key="2">
    <source>
        <dbReference type="EMBL" id="MFD0884795.1"/>
    </source>
</evidence>
<dbReference type="InterPro" id="IPR052189">
    <property type="entry name" value="L-asp_N-monooxygenase_NS-form"/>
</dbReference>